<protein>
    <recommendedName>
        <fullName evidence="4">Capsular polysaccharide biosynthesis protein CpsC</fullName>
    </recommendedName>
</protein>
<evidence type="ECO:0000313" key="17">
    <source>
        <dbReference type="Proteomes" id="UP000250143"/>
    </source>
</evidence>
<evidence type="ECO:0000313" key="18">
    <source>
        <dbReference type="Proteomes" id="UP000250153"/>
    </source>
</evidence>
<evidence type="ECO:0000256" key="9">
    <source>
        <dbReference type="ARBA" id="ARBA00023136"/>
    </source>
</evidence>
<keyword evidence="5" id="KW-1003">Cell membrane</keyword>
<dbReference type="AlphaFoldDB" id="A0AAD0L135"/>
<dbReference type="Proteomes" id="UP000250153">
    <property type="component" value="Chromosome"/>
</dbReference>
<comment type="pathway">
    <text evidence="2">Capsule biogenesis; capsule polysaccharide biosynthesis.</text>
</comment>
<comment type="subcellular location">
    <subcellularLocation>
        <location evidence="1">Cell membrane</location>
        <topology evidence="1">Multi-pass membrane protein</topology>
    </subcellularLocation>
</comment>
<dbReference type="Pfam" id="PF13807">
    <property type="entry name" value="GNVR"/>
    <property type="match status" value="1"/>
</dbReference>
<dbReference type="GO" id="GO:0005886">
    <property type="term" value="C:plasma membrane"/>
    <property type="evidence" value="ECO:0007669"/>
    <property type="project" value="UniProtKB-SubCell"/>
</dbReference>
<dbReference type="RefSeq" id="WP_112194080.1">
    <property type="nucleotide sequence ID" value="NZ_CP023565.1"/>
</dbReference>
<evidence type="ECO:0000259" key="14">
    <source>
        <dbReference type="Pfam" id="PF13807"/>
    </source>
</evidence>
<dbReference type="PANTHER" id="PTHR32309">
    <property type="entry name" value="TYROSINE-PROTEIN KINASE"/>
    <property type="match status" value="1"/>
</dbReference>
<sequence length="258" mass="28624">MNEINKQQFNIDIPQILNVVKKYWRALITCGVIGMLLALLIAFFFITPKYSSSVDLLVNQKADTTQAQFTAQQADLQAINTYKDVLKKSVILEPVLKEIRERDNYQGSLATLQGAISISNEANSQVVSVTVTDANAYVATDIANTIGKVFTQKIKKIMQVNNVTVVNKATVNTTPVSPNKKLFAIIGLLLGISLGVIWAIVKEITDTTVKEIDLLTNELGLTDLGVVYHISDNNKRFRIVNVEDDSNEDEPNNDIRRV</sequence>
<keyword evidence="9 12" id="KW-0472">Membrane</keyword>
<evidence type="ECO:0000256" key="5">
    <source>
        <dbReference type="ARBA" id="ARBA00022475"/>
    </source>
</evidence>
<dbReference type="Pfam" id="PF02706">
    <property type="entry name" value="Wzz"/>
    <property type="match status" value="1"/>
</dbReference>
<dbReference type="InterPro" id="IPR003856">
    <property type="entry name" value="LPS_length_determ_N"/>
</dbReference>
<dbReference type="EMBL" id="CP023566">
    <property type="protein sequence ID" value="AWZ40142.1"/>
    <property type="molecule type" value="Genomic_DNA"/>
</dbReference>
<feature type="transmembrane region" description="Helical" evidence="12">
    <location>
        <begin position="182"/>
        <end position="201"/>
    </location>
</feature>
<keyword evidence="17" id="KW-1185">Reference proteome</keyword>
<name>A0AAD0L135_9LACO</name>
<dbReference type="GeneID" id="48467424"/>
<evidence type="ECO:0000256" key="6">
    <source>
        <dbReference type="ARBA" id="ARBA00022692"/>
    </source>
</evidence>
<dbReference type="GO" id="GO:0000271">
    <property type="term" value="P:polysaccharide biosynthetic process"/>
    <property type="evidence" value="ECO:0007669"/>
    <property type="project" value="UniProtKB-KW"/>
</dbReference>
<keyword evidence="8 12" id="KW-1133">Transmembrane helix</keyword>
<keyword evidence="10" id="KW-0270">Exopolysaccharide synthesis</keyword>
<evidence type="ECO:0000256" key="11">
    <source>
        <dbReference type="ARBA" id="ARBA00045736"/>
    </source>
</evidence>
<comment type="similarity">
    <text evidence="3">Belongs to the CpsC/CapA family.</text>
</comment>
<evidence type="ECO:0000256" key="10">
    <source>
        <dbReference type="ARBA" id="ARBA00023169"/>
    </source>
</evidence>
<dbReference type="EMBL" id="CP023565">
    <property type="protein sequence ID" value="AWZ39176.1"/>
    <property type="molecule type" value="Genomic_DNA"/>
</dbReference>
<comment type="function">
    <text evidence="11">Required for CpsD phosphorylation. Involved in the regulation of capsular polysaccharide biosynthesis. May be part of a complex that directs the coordinated polymerization and export to the cell surface of the capsular polysaccharide.</text>
</comment>
<keyword evidence="7" id="KW-0972">Capsule biogenesis/degradation</keyword>
<gene>
    <name evidence="16" type="ORF">CPQ89_03350</name>
    <name evidence="15" type="ORF">CPS94_09700</name>
</gene>
<evidence type="ECO:0000256" key="12">
    <source>
        <dbReference type="SAM" id="Phobius"/>
    </source>
</evidence>
<dbReference type="InterPro" id="IPR032807">
    <property type="entry name" value="GNVR"/>
</dbReference>
<evidence type="ECO:0000256" key="2">
    <source>
        <dbReference type="ARBA" id="ARBA00005132"/>
    </source>
</evidence>
<evidence type="ECO:0000256" key="1">
    <source>
        <dbReference type="ARBA" id="ARBA00004651"/>
    </source>
</evidence>
<evidence type="ECO:0000313" key="16">
    <source>
        <dbReference type="EMBL" id="AWZ40142.1"/>
    </source>
</evidence>
<evidence type="ECO:0000256" key="3">
    <source>
        <dbReference type="ARBA" id="ARBA00006683"/>
    </source>
</evidence>
<evidence type="ECO:0000313" key="15">
    <source>
        <dbReference type="EMBL" id="AWZ39176.1"/>
    </source>
</evidence>
<dbReference type="KEGG" id="lmur:CPS94_09700"/>
<feature type="domain" description="Tyrosine-protein kinase G-rich" evidence="14">
    <location>
        <begin position="144"/>
        <end position="203"/>
    </location>
</feature>
<feature type="transmembrane region" description="Helical" evidence="12">
    <location>
        <begin position="23"/>
        <end position="46"/>
    </location>
</feature>
<evidence type="ECO:0000256" key="4">
    <source>
        <dbReference type="ARBA" id="ARBA00020739"/>
    </source>
</evidence>
<dbReference type="Proteomes" id="UP000250143">
    <property type="component" value="Chromosome"/>
</dbReference>
<feature type="domain" description="Polysaccharide chain length determinant N-terminal" evidence="13">
    <location>
        <begin position="10"/>
        <end position="98"/>
    </location>
</feature>
<keyword evidence="6 12" id="KW-0812">Transmembrane</keyword>
<dbReference type="InterPro" id="IPR050445">
    <property type="entry name" value="Bact_polysacc_biosynth/exp"/>
</dbReference>
<reference evidence="17 18" key="1">
    <citation type="submission" date="2017-09" db="EMBL/GenBank/DDBJ databases">
        <title>Predominant Lactobacillus spp. isolated from feces of mice subjected to short-term calorie restriction.</title>
        <authorList>
            <person name="Zhang C."/>
            <person name="Zhao L."/>
            <person name="Pan F."/>
        </authorList>
    </citation>
    <scope>NUCLEOTIDE SEQUENCE [LARGE SCALE GENOMIC DNA]</scope>
    <source>
        <strain evidence="16 17">CR141</strain>
        <strain evidence="15 18">CR147</strain>
    </source>
</reference>
<evidence type="ECO:0000259" key="13">
    <source>
        <dbReference type="Pfam" id="PF02706"/>
    </source>
</evidence>
<accession>A0AAD0L135</accession>
<dbReference type="GO" id="GO:0004713">
    <property type="term" value="F:protein tyrosine kinase activity"/>
    <property type="evidence" value="ECO:0007669"/>
    <property type="project" value="TreeGrafter"/>
</dbReference>
<dbReference type="PANTHER" id="PTHR32309:SF13">
    <property type="entry name" value="FERRIC ENTEROBACTIN TRANSPORT PROTEIN FEPE"/>
    <property type="match status" value="1"/>
</dbReference>
<evidence type="ECO:0000256" key="8">
    <source>
        <dbReference type="ARBA" id="ARBA00022989"/>
    </source>
</evidence>
<proteinExistence type="inferred from homology"/>
<organism evidence="15 18">
    <name type="scientific">Ligilactobacillus murinus</name>
    <dbReference type="NCBI Taxonomy" id="1622"/>
    <lineage>
        <taxon>Bacteria</taxon>
        <taxon>Bacillati</taxon>
        <taxon>Bacillota</taxon>
        <taxon>Bacilli</taxon>
        <taxon>Lactobacillales</taxon>
        <taxon>Lactobacillaceae</taxon>
        <taxon>Ligilactobacillus</taxon>
    </lineage>
</organism>
<evidence type="ECO:0000256" key="7">
    <source>
        <dbReference type="ARBA" id="ARBA00022903"/>
    </source>
</evidence>